<dbReference type="InterPro" id="IPR037396">
    <property type="entry name" value="FMN_HAD"/>
</dbReference>
<name>A0ABW4LZV4_9HYPH</name>
<comment type="similarity">
    <text evidence="5">Belongs to the FMN-dependent alpha-hydroxy acid dehydrogenase family.</text>
</comment>
<keyword evidence="4 7" id="KW-0560">Oxidoreductase</keyword>
<organism evidence="7 8">
    <name type="scientific">Rhizobium helianthi</name>
    <dbReference type="NCBI Taxonomy" id="1132695"/>
    <lineage>
        <taxon>Bacteria</taxon>
        <taxon>Pseudomonadati</taxon>
        <taxon>Pseudomonadota</taxon>
        <taxon>Alphaproteobacteria</taxon>
        <taxon>Hyphomicrobiales</taxon>
        <taxon>Rhizobiaceae</taxon>
        <taxon>Rhizobium/Agrobacterium group</taxon>
        <taxon>Rhizobium</taxon>
    </lineage>
</organism>
<dbReference type="PROSITE" id="PS51349">
    <property type="entry name" value="FMN_HYDROXY_ACID_DH_2"/>
    <property type="match status" value="1"/>
</dbReference>
<dbReference type="InterPro" id="IPR000262">
    <property type="entry name" value="FMN-dep_DH"/>
</dbReference>
<dbReference type="PANTHER" id="PTHR10578">
    <property type="entry name" value="S -2-HYDROXY-ACID OXIDASE-RELATED"/>
    <property type="match status" value="1"/>
</dbReference>
<dbReference type="PIRSF" id="PIRSF000138">
    <property type="entry name" value="Al-hdrx_acd_dh"/>
    <property type="match status" value="1"/>
</dbReference>
<protein>
    <submittedName>
        <fullName evidence="7">Alpha-hydroxy acid oxidase</fullName>
        <ecNumber evidence="7">1.-.-.-</ecNumber>
    </submittedName>
</protein>
<keyword evidence="8" id="KW-1185">Reference proteome</keyword>
<feature type="domain" description="FMN hydroxy acid dehydrogenase" evidence="6">
    <location>
        <begin position="3"/>
        <end position="360"/>
    </location>
</feature>
<dbReference type="EMBL" id="JBHUEQ010000003">
    <property type="protein sequence ID" value="MFD1744297.1"/>
    <property type="molecule type" value="Genomic_DNA"/>
</dbReference>
<dbReference type="PANTHER" id="PTHR10578:SF107">
    <property type="entry name" value="2-HYDROXYACID OXIDASE 1"/>
    <property type="match status" value="1"/>
</dbReference>
<dbReference type="Gene3D" id="3.20.20.70">
    <property type="entry name" value="Aldolase class I"/>
    <property type="match status" value="1"/>
</dbReference>
<dbReference type="GO" id="GO:0016491">
    <property type="term" value="F:oxidoreductase activity"/>
    <property type="evidence" value="ECO:0007669"/>
    <property type="project" value="UniProtKB-KW"/>
</dbReference>
<dbReference type="Pfam" id="PF01070">
    <property type="entry name" value="FMN_dh"/>
    <property type="match status" value="1"/>
</dbReference>
<evidence type="ECO:0000256" key="5">
    <source>
        <dbReference type="ARBA" id="ARBA00024042"/>
    </source>
</evidence>
<evidence type="ECO:0000313" key="7">
    <source>
        <dbReference type="EMBL" id="MFD1744297.1"/>
    </source>
</evidence>
<dbReference type="Proteomes" id="UP001597322">
    <property type="component" value="Unassembled WGS sequence"/>
</dbReference>
<evidence type="ECO:0000259" key="6">
    <source>
        <dbReference type="PROSITE" id="PS51349"/>
    </source>
</evidence>
<evidence type="ECO:0000256" key="1">
    <source>
        <dbReference type="ARBA" id="ARBA00001917"/>
    </source>
</evidence>
<dbReference type="RefSeq" id="WP_377395991.1">
    <property type="nucleotide sequence ID" value="NZ_JBHUEQ010000003.1"/>
</dbReference>
<evidence type="ECO:0000256" key="2">
    <source>
        <dbReference type="ARBA" id="ARBA00022630"/>
    </source>
</evidence>
<proteinExistence type="inferred from homology"/>
<gene>
    <name evidence="7" type="ORF">ACFSE1_02375</name>
</gene>
<dbReference type="InterPro" id="IPR013785">
    <property type="entry name" value="Aldolase_TIM"/>
</dbReference>
<dbReference type="InterPro" id="IPR012133">
    <property type="entry name" value="Alpha-hydoxy_acid_DH_FMN"/>
</dbReference>
<dbReference type="CDD" id="cd02809">
    <property type="entry name" value="alpha_hydroxyacid_oxid_FMN"/>
    <property type="match status" value="1"/>
</dbReference>
<dbReference type="EC" id="1.-.-.-" evidence="7"/>
<evidence type="ECO:0000256" key="4">
    <source>
        <dbReference type="ARBA" id="ARBA00023002"/>
    </source>
</evidence>
<dbReference type="SUPFAM" id="SSF51395">
    <property type="entry name" value="FMN-linked oxidoreductases"/>
    <property type="match status" value="1"/>
</dbReference>
<evidence type="ECO:0000313" key="8">
    <source>
        <dbReference type="Proteomes" id="UP001597322"/>
    </source>
</evidence>
<keyword evidence="3" id="KW-0288">FMN</keyword>
<reference evidence="8" key="1">
    <citation type="journal article" date="2019" name="Int. J. Syst. Evol. Microbiol.">
        <title>The Global Catalogue of Microorganisms (GCM) 10K type strain sequencing project: providing services to taxonomists for standard genome sequencing and annotation.</title>
        <authorList>
            <consortium name="The Broad Institute Genomics Platform"/>
            <consortium name="The Broad Institute Genome Sequencing Center for Infectious Disease"/>
            <person name="Wu L."/>
            <person name="Ma J."/>
        </authorList>
    </citation>
    <scope>NUCLEOTIDE SEQUENCE [LARGE SCALE GENOMIC DNA]</scope>
    <source>
        <strain evidence="8">CG52</strain>
    </source>
</reference>
<keyword evidence="2" id="KW-0285">Flavoprotein</keyword>
<evidence type="ECO:0000256" key="3">
    <source>
        <dbReference type="ARBA" id="ARBA00022643"/>
    </source>
</evidence>
<accession>A0ABW4LZV4</accession>
<comment type="caution">
    <text evidence="7">The sequence shown here is derived from an EMBL/GenBank/DDBJ whole genome shotgun (WGS) entry which is preliminary data.</text>
</comment>
<sequence>MKSVPGDTVCLADYERHFHKMVDPAIAAYISGPAADGFSRARNRDQFQRYMLMPKVLADLREATAASTLFGVDLAYPIILAPTAYHQLVDPHGEVATAHAAGLTKTWMTVSLLSSVSLEQIAASATAPLWFQLYLQADRAESLVLARRAEEAGYAAIVVTVDAPVTAMRNEQQRAGFVLPPSIRPVNLDGLTGAAPVRAVSGSPVFQGMLRQSSRWEDIAWLREQCRLPILLKGVLNAEDAERAIALGIDGIIVSNHGGRVLDSLPSALDVLPAICGRVAGRIPVIADGGIRRGTDIVKALALGARAVLVGEPVLHALAVGGADGLAHMLTILQTEFEAAMAVIGCATLADIDHSVLLSV</sequence>
<comment type="cofactor">
    <cofactor evidence="1">
        <name>FMN</name>
        <dbReference type="ChEBI" id="CHEBI:58210"/>
    </cofactor>
</comment>